<dbReference type="InterPro" id="IPR011701">
    <property type="entry name" value="MFS"/>
</dbReference>
<feature type="transmembrane region" description="Helical" evidence="6">
    <location>
        <begin position="274"/>
        <end position="295"/>
    </location>
</feature>
<keyword evidence="9" id="KW-1185">Reference proteome</keyword>
<gene>
    <name evidence="8" type="ORF">SAMN02745857_02900</name>
</gene>
<dbReference type="AlphaFoldDB" id="A0A1W1XU73"/>
<sequence>MLARHPEMGRIRVYLFGLVAGLVTGIDFIAAAMIGIAGSHIRGGVHASPEEYLWAISAYAASAIVANLVIGRLAQRISYRSYTLLSLAVFVAGSLACAMSDNISQLVLARVLQGLGGGGLFTAARVIVQVVSQPKERLALFWGFGIGANGMMAVAPWISAELVMREGWSSVFLLQAGAAALLLPLVWLLYPRRTHAPGERAVGHLDWPAVLAMGLGALLLLHGLQDLRYLRPGGVAGLVPWMLAGAAIVAFIAARLHRHPDPWLDVRRLGSRRYLAGLGFYGLFYLINGCWSFLLSSFLQDGLGYDFATTGLLLTLGGLATVCCTVIHTWQFPRVFGKRRVIAAGFAVLVLVCLWLAHAAMPGASTQVIVPAILLQGTTFVLIMVQVASMTYLDFDEADFAHAYQLKNIMREVASALGLGMTSLLLQDVRAEARTDLVSRFDHATLDAFQPGGISTATLAQWSAEIDRQASLIASDHVFVGLAVLAAIAGTVALLQRALR</sequence>
<evidence type="ECO:0000259" key="7">
    <source>
        <dbReference type="PROSITE" id="PS50850"/>
    </source>
</evidence>
<feature type="transmembrane region" description="Helical" evidence="6">
    <location>
        <begin position="341"/>
        <end position="361"/>
    </location>
</feature>
<dbReference type="PANTHER" id="PTHR42718:SF9">
    <property type="entry name" value="MAJOR FACILITATOR SUPERFAMILY MULTIDRUG TRANSPORTER MFSC"/>
    <property type="match status" value="1"/>
</dbReference>
<dbReference type="PROSITE" id="PS50850">
    <property type="entry name" value="MFS"/>
    <property type="match status" value="1"/>
</dbReference>
<dbReference type="EMBL" id="FWXD01000017">
    <property type="protein sequence ID" value="SMC27530.1"/>
    <property type="molecule type" value="Genomic_DNA"/>
</dbReference>
<feature type="transmembrane region" description="Helical" evidence="6">
    <location>
        <begin position="477"/>
        <end position="495"/>
    </location>
</feature>
<evidence type="ECO:0000256" key="3">
    <source>
        <dbReference type="ARBA" id="ARBA00022692"/>
    </source>
</evidence>
<dbReference type="Pfam" id="PF07690">
    <property type="entry name" value="MFS_1"/>
    <property type="match status" value="1"/>
</dbReference>
<dbReference type="InterPro" id="IPR020846">
    <property type="entry name" value="MFS_dom"/>
</dbReference>
<evidence type="ECO:0000256" key="5">
    <source>
        <dbReference type="ARBA" id="ARBA00023136"/>
    </source>
</evidence>
<evidence type="ECO:0000256" key="6">
    <source>
        <dbReference type="SAM" id="Phobius"/>
    </source>
</evidence>
<dbReference type="Proteomes" id="UP000192761">
    <property type="component" value="Unassembled WGS sequence"/>
</dbReference>
<feature type="transmembrane region" description="Helical" evidence="6">
    <location>
        <begin position="233"/>
        <end position="254"/>
    </location>
</feature>
<dbReference type="PANTHER" id="PTHR42718">
    <property type="entry name" value="MAJOR FACILITATOR SUPERFAMILY MULTIDRUG TRANSPORTER MFSC"/>
    <property type="match status" value="1"/>
</dbReference>
<evidence type="ECO:0000256" key="1">
    <source>
        <dbReference type="ARBA" id="ARBA00004141"/>
    </source>
</evidence>
<feature type="transmembrane region" description="Helical" evidence="6">
    <location>
        <begin position="12"/>
        <end position="37"/>
    </location>
</feature>
<dbReference type="GO" id="GO:0022857">
    <property type="term" value="F:transmembrane transporter activity"/>
    <property type="evidence" value="ECO:0007669"/>
    <property type="project" value="InterPro"/>
</dbReference>
<keyword evidence="3 6" id="KW-0812">Transmembrane</keyword>
<dbReference type="STRING" id="1121001.SAMN02745857_02900"/>
<evidence type="ECO:0000256" key="2">
    <source>
        <dbReference type="ARBA" id="ARBA00022448"/>
    </source>
</evidence>
<comment type="subcellular location">
    <subcellularLocation>
        <location evidence="1">Membrane</location>
        <topology evidence="1">Multi-pass membrane protein</topology>
    </subcellularLocation>
</comment>
<organism evidence="8 9">
    <name type="scientific">Andreprevotia lacus DSM 23236</name>
    <dbReference type="NCBI Taxonomy" id="1121001"/>
    <lineage>
        <taxon>Bacteria</taxon>
        <taxon>Pseudomonadati</taxon>
        <taxon>Pseudomonadota</taxon>
        <taxon>Betaproteobacteria</taxon>
        <taxon>Neisseriales</taxon>
        <taxon>Chitinibacteraceae</taxon>
        <taxon>Andreprevotia</taxon>
    </lineage>
</organism>
<feature type="transmembrane region" description="Helical" evidence="6">
    <location>
        <begin position="202"/>
        <end position="221"/>
    </location>
</feature>
<feature type="domain" description="Major facilitator superfamily (MFS) profile" evidence="7">
    <location>
        <begin position="13"/>
        <end position="500"/>
    </location>
</feature>
<reference evidence="8 9" key="1">
    <citation type="submission" date="2017-04" db="EMBL/GenBank/DDBJ databases">
        <authorList>
            <person name="Afonso C.L."/>
            <person name="Miller P.J."/>
            <person name="Scott M.A."/>
            <person name="Spackman E."/>
            <person name="Goraichik I."/>
            <person name="Dimitrov K.M."/>
            <person name="Suarez D.L."/>
            <person name="Swayne D.E."/>
        </authorList>
    </citation>
    <scope>NUCLEOTIDE SEQUENCE [LARGE SCALE GENOMIC DNA]</scope>
    <source>
        <strain evidence="8 9">DSM 23236</strain>
    </source>
</reference>
<dbReference type="InterPro" id="IPR036259">
    <property type="entry name" value="MFS_trans_sf"/>
</dbReference>
<keyword evidence="5 6" id="KW-0472">Membrane</keyword>
<keyword evidence="4 6" id="KW-1133">Transmembrane helix</keyword>
<evidence type="ECO:0000313" key="9">
    <source>
        <dbReference type="Proteomes" id="UP000192761"/>
    </source>
</evidence>
<protein>
    <submittedName>
        <fullName evidence="8">Major Facilitator Superfamily protein</fullName>
    </submittedName>
</protein>
<dbReference type="RefSeq" id="WP_176216949.1">
    <property type="nucleotide sequence ID" value="NZ_FWXD01000017.1"/>
</dbReference>
<feature type="transmembrane region" description="Helical" evidence="6">
    <location>
        <begin position="52"/>
        <end position="70"/>
    </location>
</feature>
<name>A0A1W1XU73_9NEIS</name>
<dbReference type="GO" id="GO:0016020">
    <property type="term" value="C:membrane"/>
    <property type="evidence" value="ECO:0007669"/>
    <property type="project" value="UniProtKB-SubCell"/>
</dbReference>
<accession>A0A1W1XU73</accession>
<feature type="transmembrane region" description="Helical" evidence="6">
    <location>
        <begin position="367"/>
        <end position="388"/>
    </location>
</feature>
<dbReference type="SUPFAM" id="SSF103473">
    <property type="entry name" value="MFS general substrate transporter"/>
    <property type="match status" value="1"/>
</dbReference>
<feature type="transmembrane region" description="Helical" evidence="6">
    <location>
        <begin position="171"/>
        <end position="190"/>
    </location>
</feature>
<evidence type="ECO:0000256" key="4">
    <source>
        <dbReference type="ARBA" id="ARBA00022989"/>
    </source>
</evidence>
<feature type="transmembrane region" description="Helical" evidence="6">
    <location>
        <begin position="82"/>
        <end position="101"/>
    </location>
</feature>
<keyword evidence="2" id="KW-0813">Transport</keyword>
<feature type="transmembrane region" description="Helical" evidence="6">
    <location>
        <begin position="107"/>
        <end position="128"/>
    </location>
</feature>
<feature type="transmembrane region" description="Helical" evidence="6">
    <location>
        <begin position="307"/>
        <end position="329"/>
    </location>
</feature>
<feature type="transmembrane region" description="Helical" evidence="6">
    <location>
        <begin position="140"/>
        <end position="159"/>
    </location>
</feature>
<dbReference type="Gene3D" id="1.20.1250.20">
    <property type="entry name" value="MFS general substrate transporter like domains"/>
    <property type="match status" value="1"/>
</dbReference>
<proteinExistence type="predicted"/>
<evidence type="ECO:0000313" key="8">
    <source>
        <dbReference type="EMBL" id="SMC27530.1"/>
    </source>
</evidence>